<keyword evidence="2" id="KW-1185">Reference proteome</keyword>
<dbReference type="AlphaFoldDB" id="A0A814YT88"/>
<accession>A0A814YT88</accession>
<proteinExistence type="predicted"/>
<dbReference type="EMBL" id="CAJNOR010002010">
    <property type="protein sequence ID" value="CAF1234113.1"/>
    <property type="molecule type" value="Genomic_DNA"/>
</dbReference>
<evidence type="ECO:0000313" key="2">
    <source>
        <dbReference type="Proteomes" id="UP000663828"/>
    </source>
</evidence>
<organism evidence="1 2">
    <name type="scientific">Adineta ricciae</name>
    <name type="common">Rotifer</name>
    <dbReference type="NCBI Taxonomy" id="249248"/>
    <lineage>
        <taxon>Eukaryota</taxon>
        <taxon>Metazoa</taxon>
        <taxon>Spiralia</taxon>
        <taxon>Gnathifera</taxon>
        <taxon>Rotifera</taxon>
        <taxon>Eurotatoria</taxon>
        <taxon>Bdelloidea</taxon>
        <taxon>Adinetida</taxon>
        <taxon>Adinetidae</taxon>
        <taxon>Adineta</taxon>
    </lineage>
</organism>
<gene>
    <name evidence="1" type="ORF">XAT740_LOCUS25383</name>
</gene>
<protein>
    <submittedName>
        <fullName evidence="1">Uncharacterized protein</fullName>
    </submittedName>
</protein>
<reference evidence="1" key="1">
    <citation type="submission" date="2021-02" db="EMBL/GenBank/DDBJ databases">
        <authorList>
            <person name="Nowell W R."/>
        </authorList>
    </citation>
    <scope>NUCLEOTIDE SEQUENCE</scope>
</reference>
<name>A0A814YT88_ADIRI</name>
<dbReference type="Proteomes" id="UP000663828">
    <property type="component" value="Unassembled WGS sequence"/>
</dbReference>
<comment type="caution">
    <text evidence="1">The sequence shown here is derived from an EMBL/GenBank/DDBJ whole genome shotgun (WGS) entry which is preliminary data.</text>
</comment>
<evidence type="ECO:0000313" key="1">
    <source>
        <dbReference type="EMBL" id="CAF1234113.1"/>
    </source>
</evidence>
<sequence length="768" mass="87374">MGCGSSKSDEDGILDYSSRKKCSCCRCARRTAARGCLKWFDCCCCCYDLPTPISESDVDSVIKPVRQADIESESFPDPIKENKRVYKNQLTYDPSVQIKIISFSGIEKIHEIAHVGNAHELGLKNFNPLDCIEGFEDETDVTFEESLQPIIQDNPQLRSYIDEAKAKCNKSSQHGLTVDESAAIYIYSMEVSDGVCQLLYKDWSLNDKSAMKKWLKFLKLFKNALDKLPDADKACQIVSCDESIQDMLENSSSSIYTALSKAKPEEPDISKHRDLAKNGKLCSVTYLCAGGKDVTDYTPGKKISVILWPGLKVSSIMTEIRDFCGYIYFHLKPRSESPVRKPEPIPIEQGWIDHPKVSRRKPSIDIFVPIHISPMPKEVITKKTMGCCCCCCRRSDVLPSVKTREEISPFHPDIKRVDVEKIEERKQSVSLVGKSRFALERFNKCGFSQTNPYLLIQGFENEPIVTLEESLQPFLDENPQLIDHINEAKLNCNKSNEFGLTEDESAAIYIYSMRDSSGVYDLLENAWNSNNKSIMKHWFKYLKLLKNGLDKLPDVNEEIWQGILLDEGQLKHLENDSTELFSCMATCVLSKEEILKYLQENSNEKFTFVGYVGTGGKDISAFTKNSKVMFVWPGSKLCKAKDSERDNDGNIVFHLTKRQNREEEDEQSQEDGSNVIENENLSEISADVPINPRENEKHFVCPKKSCRNSCSRIHSSTHCRGFSFVNHNCSHHCGPGHRCFFCKVHVTKLYQCNQCNWRLCKNCCFKQN</sequence>